<organism evidence="5 6">
    <name type="scientific">Halopelagius longus</name>
    <dbReference type="NCBI Taxonomy" id="1236180"/>
    <lineage>
        <taxon>Archaea</taxon>
        <taxon>Methanobacteriati</taxon>
        <taxon>Methanobacteriota</taxon>
        <taxon>Stenosarchaea group</taxon>
        <taxon>Halobacteria</taxon>
        <taxon>Halobacteriales</taxon>
        <taxon>Haloferacaceae</taxon>
    </lineage>
</organism>
<dbReference type="InterPro" id="IPR031107">
    <property type="entry name" value="Small_HSP"/>
</dbReference>
<evidence type="ECO:0000256" key="2">
    <source>
        <dbReference type="RuleBase" id="RU003616"/>
    </source>
</evidence>
<dbReference type="AlphaFoldDB" id="A0A1H1DUX8"/>
<evidence type="ECO:0000259" key="3">
    <source>
        <dbReference type="PROSITE" id="PS01031"/>
    </source>
</evidence>
<evidence type="ECO:0000313" key="5">
    <source>
        <dbReference type="EMBL" id="SDQ80321.1"/>
    </source>
</evidence>
<dbReference type="PROSITE" id="PS01031">
    <property type="entry name" value="SHSP"/>
    <property type="match status" value="1"/>
</dbReference>
<dbReference type="EMBL" id="FNKQ01000003">
    <property type="protein sequence ID" value="SDQ80321.1"/>
    <property type="molecule type" value="Genomic_DNA"/>
</dbReference>
<gene>
    <name evidence="4" type="ORF">DWB78_06965</name>
    <name evidence="5" type="ORF">SAMN05216278_2597</name>
</gene>
<dbReference type="Proteomes" id="UP000199289">
    <property type="component" value="Unassembled WGS sequence"/>
</dbReference>
<evidence type="ECO:0000313" key="6">
    <source>
        <dbReference type="Proteomes" id="UP000199289"/>
    </source>
</evidence>
<evidence type="ECO:0000313" key="4">
    <source>
        <dbReference type="EMBL" id="RDI71480.1"/>
    </source>
</evidence>
<keyword evidence="5" id="KW-0346">Stress response</keyword>
<dbReference type="PANTHER" id="PTHR11527">
    <property type="entry name" value="HEAT-SHOCK PROTEIN 20 FAMILY MEMBER"/>
    <property type="match status" value="1"/>
</dbReference>
<dbReference type="SUPFAM" id="SSF49764">
    <property type="entry name" value="HSP20-like chaperones"/>
    <property type="match status" value="1"/>
</dbReference>
<evidence type="ECO:0000313" key="7">
    <source>
        <dbReference type="Proteomes" id="UP000255421"/>
    </source>
</evidence>
<dbReference type="OrthoDB" id="198277at2157"/>
<name>A0A1H1DUX8_9EURY</name>
<evidence type="ECO:0000256" key="1">
    <source>
        <dbReference type="PROSITE-ProRule" id="PRU00285"/>
    </source>
</evidence>
<dbReference type="Proteomes" id="UP000255421">
    <property type="component" value="Unassembled WGS sequence"/>
</dbReference>
<protein>
    <submittedName>
        <fullName evidence="5">Heat shock protein Hsp20</fullName>
    </submittedName>
    <submittedName>
        <fullName evidence="4">Hsp20/alpha crystallin family protein</fullName>
    </submittedName>
</protein>
<proteinExistence type="inferred from homology"/>
<reference evidence="5" key="1">
    <citation type="submission" date="2016-10" db="EMBL/GenBank/DDBJ databases">
        <authorList>
            <person name="de Groot N.N."/>
        </authorList>
    </citation>
    <scope>NUCLEOTIDE SEQUENCE [LARGE SCALE GENOMIC DNA]</scope>
    <source>
        <strain evidence="5">CGMCC 1.12397</strain>
    </source>
</reference>
<dbReference type="Gene3D" id="2.60.40.790">
    <property type="match status" value="1"/>
</dbReference>
<keyword evidence="7" id="KW-1185">Reference proteome</keyword>
<dbReference type="Pfam" id="PF00011">
    <property type="entry name" value="HSP20"/>
    <property type="match status" value="1"/>
</dbReference>
<feature type="domain" description="SHSP" evidence="3">
    <location>
        <begin position="23"/>
        <end position="136"/>
    </location>
</feature>
<dbReference type="InterPro" id="IPR002068">
    <property type="entry name" value="A-crystallin/Hsp20_dom"/>
</dbReference>
<sequence>MAQSNPFEDVEKLLERLNGEFEANVGRREVDVDVADRGDEFVVVADLPGYEKADIDVSLADRRLTVSTERTAVHDASDAQFLRQERTREAVSRSVTLPNAVVATEATATYENGVLTVTLPKASPTPGDEGTEIEVE</sequence>
<reference evidence="4 7" key="3">
    <citation type="submission" date="2018-07" db="EMBL/GenBank/DDBJ databases">
        <title>Genome sequence of extremly halophilic archaeon Halopelagius longus strain BC12-B1.</title>
        <authorList>
            <person name="Zhang X."/>
        </authorList>
    </citation>
    <scope>NUCLEOTIDE SEQUENCE [LARGE SCALE GENOMIC DNA]</scope>
    <source>
        <strain evidence="4 7">BC12-B1</strain>
    </source>
</reference>
<accession>A0A1H1DUX8</accession>
<reference evidence="6" key="2">
    <citation type="submission" date="2016-10" db="EMBL/GenBank/DDBJ databases">
        <authorList>
            <person name="Varghese N."/>
            <person name="Submissions S."/>
        </authorList>
    </citation>
    <scope>NUCLEOTIDE SEQUENCE [LARGE SCALE GENOMIC DNA]</scope>
    <source>
        <strain evidence="6">CGMCC 1.12397</strain>
    </source>
</reference>
<dbReference type="CDD" id="cd06464">
    <property type="entry name" value="ACD_sHsps-like"/>
    <property type="match status" value="1"/>
</dbReference>
<dbReference type="InterPro" id="IPR008978">
    <property type="entry name" value="HSP20-like_chaperone"/>
</dbReference>
<dbReference type="EMBL" id="QQST01000001">
    <property type="protein sequence ID" value="RDI71480.1"/>
    <property type="molecule type" value="Genomic_DNA"/>
</dbReference>
<comment type="similarity">
    <text evidence="1 2">Belongs to the small heat shock protein (HSP20) family.</text>
</comment>
<dbReference type="RefSeq" id="WP_092537971.1">
    <property type="nucleotide sequence ID" value="NZ_FNKQ01000003.1"/>
</dbReference>